<evidence type="ECO:0000313" key="1">
    <source>
        <dbReference type="EnsemblPlants" id="KQL14913"/>
    </source>
</evidence>
<dbReference type="Gramene" id="KQL14913">
    <property type="protein sequence ID" value="KQL14913"/>
    <property type="gene ID" value="SETIT_025463mg"/>
</dbReference>
<dbReference type="Proteomes" id="UP000004995">
    <property type="component" value="Unassembled WGS sequence"/>
</dbReference>
<keyword evidence="2" id="KW-1185">Reference proteome</keyword>
<evidence type="ECO:0000313" key="2">
    <source>
        <dbReference type="Proteomes" id="UP000004995"/>
    </source>
</evidence>
<name>K3ZFW1_SETIT</name>
<reference evidence="2" key="1">
    <citation type="journal article" date="2012" name="Nat. Biotechnol.">
        <title>Reference genome sequence of the model plant Setaria.</title>
        <authorList>
            <person name="Bennetzen J.L."/>
            <person name="Schmutz J."/>
            <person name="Wang H."/>
            <person name="Percifield R."/>
            <person name="Hawkins J."/>
            <person name="Pontaroli A.C."/>
            <person name="Estep M."/>
            <person name="Feng L."/>
            <person name="Vaughn J.N."/>
            <person name="Grimwood J."/>
            <person name="Jenkins J."/>
            <person name="Barry K."/>
            <person name="Lindquist E."/>
            <person name="Hellsten U."/>
            <person name="Deshpande S."/>
            <person name="Wang X."/>
            <person name="Wu X."/>
            <person name="Mitros T."/>
            <person name="Triplett J."/>
            <person name="Yang X."/>
            <person name="Ye C.Y."/>
            <person name="Mauro-Herrera M."/>
            <person name="Wang L."/>
            <person name="Li P."/>
            <person name="Sharma M."/>
            <person name="Sharma R."/>
            <person name="Ronald P.C."/>
            <person name="Panaud O."/>
            <person name="Kellogg E.A."/>
            <person name="Brutnell T.P."/>
            <person name="Doust A.N."/>
            <person name="Tuskan G.A."/>
            <person name="Rokhsar D."/>
            <person name="Devos K.M."/>
        </authorList>
    </citation>
    <scope>NUCLEOTIDE SEQUENCE [LARGE SCALE GENOMIC DNA]</scope>
    <source>
        <strain evidence="2">cv. Yugu1</strain>
    </source>
</reference>
<reference evidence="1" key="2">
    <citation type="submission" date="2018-08" db="UniProtKB">
        <authorList>
            <consortium name="EnsemblPlants"/>
        </authorList>
    </citation>
    <scope>IDENTIFICATION</scope>
    <source>
        <strain evidence="1">Yugu1</strain>
    </source>
</reference>
<dbReference type="HOGENOM" id="CLU_3393068_0_0_1"/>
<protein>
    <submittedName>
        <fullName evidence="1">Uncharacterized protein</fullName>
    </submittedName>
</protein>
<accession>K3ZFW1</accession>
<dbReference type="InParanoid" id="K3ZFW1"/>
<dbReference type="EnsemblPlants" id="KQL14913">
    <property type="protein sequence ID" value="KQL14913"/>
    <property type="gene ID" value="SETIT_025463mg"/>
</dbReference>
<dbReference type="AlphaFoldDB" id="K3ZFW1"/>
<sequence length="32" mass="3614">MHPGVFCKDLQRGIVAESRTRSRRMDARGLAV</sequence>
<dbReference type="EMBL" id="AGNK02001625">
    <property type="status" value="NOT_ANNOTATED_CDS"/>
    <property type="molecule type" value="Genomic_DNA"/>
</dbReference>
<organism evidence="1 2">
    <name type="scientific">Setaria italica</name>
    <name type="common">Foxtail millet</name>
    <name type="synonym">Panicum italicum</name>
    <dbReference type="NCBI Taxonomy" id="4555"/>
    <lineage>
        <taxon>Eukaryota</taxon>
        <taxon>Viridiplantae</taxon>
        <taxon>Streptophyta</taxon>
        <taxon>Embryophyta</taxon>
        <taxon>Tracheophyta</taxon>
        <taxon>Spermatophyta</taxon>
        <taxon>Magnoliopsida</taxon>
        <taxon>Liliopsida</taxon>
        <taxon>Poales</taxon>
        <taxon>Poaceae</taxon>
        <taxon>PACMAD clade</taxon>
        <taxon>Panicoideae</taxon>
        <taxon>Panicodae</taxon>
        <taxon>Paniceae</taxon>
        <taxon>Cenchrinae</taxon>
        <taxon>Setaria</taxon>
    </lineage>
</organism>
<proteinExistence type="predicted"/>